<evidence type="ECO:0000259" key="3">
    <source>
        <dbReference type="Pfam" id="PF02481"/>
    </source>
</evidence>
<dbReference type="RefSeq" id="WP_280101592.1">
    <property type="nucleotide sequence ID" value="NZ_CP122979.1"/>
</dbReference>
<evidence type="ECO:0000256" key="2">
    <source>
        <dbReference type="SAM" id="Coils"/>
    </source>
</evidence>
<dbReference type="Pfam" id="PF02481">
    <property type="entry name" value="DNA_processg_A"/>
    <property type="match status" value="1"/>
</dbReference>
<feature type="domain" description="Smf/DprA SLOG" evidence="3">
    <location>
        <begin position="48"/>
        <end position="246"/>
    </location>
</feature>
<name>A0ABY8LSQ2_9BACT</name>
<protein>
    <submittedName>
        <fullName evidence="4">DNA-processing protein DprA</fullName>
    </submittedName>
</protein>
<sequence length="252" mass="28725">METILIYFAIKYHGNFADILDALKRQEKISNEEISNLEEQIKTKKINAVTIMDELYPQEFKNLAKPPFVIFYKGNLNLLNQQYKIALSGDKNNERVTKYLNQSLPEVIKRHTLITCYYKNLDVPINDYFLKNNGKIIYISANGLNNPYFAKKVDVNENILVISEYPENVNLSKTKLKNRNRIVAALASSLVIYSSNSDSGIMNLVNNFLNLGKDIFCYPGDFEENDGNAQLIKQGATLITSIKDVHDDKGGR</sequence>
<keyword evidence="2" id="KW-0175">Coiled coil</keyword>
<dbReference type="PANTHER" id="PTHR43022:SF1">
    <property type="entry name" value="PROTEIN SMF"/>
    <property type="match status" value="1"/>
</dbReference>
<accession>A0ABY8LSQ2</accession>
<evidence type="ECO:0000256" key="1">
    <source>
        <dbReference type="ARBA" id="ARBA00006525"/>
    </source>
</evidence>
<dbReference type="EMBL" id="CP122979">
    <property type="protein sequence ID" value="WGI36291.1"/>
    <property type="molecule type" value="Genomic_DNA"/>
</dbReference>
<dbReference type="InterPro" id="IPR003488">
    <property type="entry name" value="DprA"/>
</dbReference>
<comment type="similarity">
    <text evidence="1">Belongs to the DprA/Smf family.</text>
</comment>
<organism evidence="4 5">
    <name type="scientific">Mesomycoplasma lagogenitalium</name>
    <dbReference type="NCBI Taxonomy" id="171286"/>
    <lineage>
        <taxon>Bacteria</taxon>
        <taxon>Bacillati</taxon>
        <taxon>Mycoplasmatota</taxon>
        <taxon>Mycoplasmoidales</taxon>
        <taxon>Metamycoplasmataceae</taxon>
        <taxon>Mesomycoplasma</taxon>
    </lineage>
</organism>
<keyword evidence="5" id="KW-1185">Reference proteome</keyword>
<dbReference type="InterPro" id="IPR057666">
    <property type="entry name" value="DrpA_SLOG"/>
</dbReference>
<proteinExistence type="inferred from homology"/>
<dbReference type="PANTHER" id="PTHR43022">
    <property type="entry name" value="PROTEIN SMF"/>
    <property type="match status" value="1"/>
</dbReference>
<reference evidence="4" key="1">
    <citation type="submission" date="2023-04" db="EMBL/GenBank/DDBJ databases">
        <title>Completed genome of Mycoplasma lagogenitalium type strain 12MS.</title>
        <authorList>
            <person name="Spergser J."/>
        </authorList>
    </citation>
    <scope>NUCLEOTIDE SEQUENCE</scope>
    <source>
        <strain evidence="4">12MS</strain>
    </source>
</reference>
<evidence type="ECO:0000313" key="4">
    <source>
        <dbReference type="EMBL" id="WGI36291.1"/>
    </source>
</evidence>
<dbReference type="Proteomes" id="UP001179842">
    <property type="component" value="Chromosome"/>
</dbReference>
<dbReference type="Gene3D" id="3.40.50.450">
    <property type="match status" value="1"/>
</dbReference>
<evidence type="ECO:0000313" key="5">
    <source>
        <dbReference type="Proteomes" id="UP001179842"/>
    </source>
</evidence>
<feature type="coiled-coil region" evidence="2">
    <location>
        <begin position="20"/>
        <end position="54"/>
    </location>
</feature>
<gene>
    <name evidence="4" type="ORF">QEG99_02315</name>
</gene>